<keyword evidence="2" id="KW-0472">Membrane</keyword>
<evidence type="ECO:0008006" key="5">
    <source>
        <dbReference type="Google" id="ProtNLM"/>
    </source>
</evidence>
<dbReference type="EMBL" id="AP014631">
    <property type="protein sequence ID" value="BAP39704.1"/>
    <property type="molecule type" value="Genomic_DNA"/>
</dbReference>
<accession>A0A077LC75</accession>
<feature type="transmembrane region" description="Helical" evidence="2">
    <location>
        <begin position="83"/>
        <end position="107"/>
    </location>
</feature>
<protein>
    <recommendedName>
        <fullName evidence="5">Rho termination factor N-terminal domain-containing protein</fullName>
    </recommendedName>
</protein>
<keyword evidence="2" id="KW-1133">Transmembrane helix</keyword>
<feature type="transmembrane region" description="Helical" evidence="2">
    <location>
        <begin position="149"/>
        <end position="170"/>
    </location>
</feature>
<sequence length="296" mass="34686">MRGIDLNLYNSTQDLYEKNKKRFKIWWILFTTFLISIVVFFCAVFIEYAINKVSYINQYLILIGVEKVVDPEGAVNTFYTRNFITSISSLLISLAMVIWHSISLISAMKQKDYSRYSNWLSLIYSIVITVNIINLIFSSNRFKIESWNVYSILNIVITIFIIVGYFVCYLPCSKIIRLFKTLKMHIQLKQITSSPMNVFDSLFKENIQSPEISNPEDTNDIQKSNSKEDFTSLYKSKLETLDDKKLILMAEKLNIFGAKELSRHELIEKISSIFEEREKNQKEETKKNNEEKKSDD</sequence>
<feature type="transmembrane region" description="Helical" evidence="2">
    <location>
        <begin position="119"/>
        <end position="137"/>
    </location>
</feature>
<feature type="transmembrane region" description="Helical" evidence="2">
    <location>
        <begin position="25"/>
        <end position="50"/>
    </location>
</feature>
<dbReference type="HOGENOM" id="CLU_865495_0_0_14"/>
<reference evidence="4" key="1">
    <citation type="journal article" date="2014" name="Genome Announc.">
        <title>Complete Genome Sequence of Mycoplasma canadense Strain HAZ 360_1 from Bovine Mastitic Milk in Japan.</title>
        <authorList>
            <person name="Hata E."/>
        </authorList>
    </citation>
    <scope>NUCLEOTIDE SEQUENCE [LARGE SCALE GENOMIC DNA]</scope>
    <source>
        <strain evidence="4">HAZ360_1</strain>
    </source>
</reference>
<dbReference type="KEGG" id="mcan:MCAN360_0628"/>
<evidence type="ECO:0000313" key="4">
    <source>
        <dbReference type="Proteomes" id="UP000031641"/>
    </source>
</evidence>
<dbReference type="AlphaFoldDB" id="A0A077LC75"/>
<dbReference type="Proteomes" id="UP000031641">
    <property type="component" value="Chromosome"/>
</dbReference>
<evidence type="ECO:0000313" key="3">
    <source>
        <dbReference type="EMBL" id="BAP39704.1"/>
    </source>
</evidence>
<dbReference type="STRING" id="29554.MCAN360_0628"/>
<proteinExistence type="predicted"/>
<evidence type="ECO:0000256" key="2">
    <source>
        <dbReference type="SAM" id="Phobius"/>
    </source>
</evidence>
<keyword evidence="2" id="KW-0812">Transmembrane</keyword>
<dbReference type="RefSeq" id="WP_045434080.1">
    <property type="nucleotide sequence ID" value="NZ_AP014631.1"/>
</dbReference>
<evidence type="ECO:0000256" key="1">
    <source>
        <dbReference type="SAM" id="MobiDB-lite"/>
    </source>
</evidence>
<organism evidence="3 4">
    <name type="scientific">Metamycoplasma canadense</name>
    <dbReference type="NCBI Taxonomy" id="29554"/>
    <lineage>
        <taxon>Bacteria</taxon>
        <taxon>Bacillati</taxon>
        <taxon>Mycoplasmatota</taxon>
        <taxon>Mycoplasmoidales</taxon>
        <taxon>Metamycoplasmataceae</taxon>
        <taxon>Metamycoplasma</taxon>
    </lineage>
</organism>
<keyword evidence="4" id="KW-1185">Reference proteome</keyword>
<name>A0A077LC75_9BACT</name>
<dbReference type="OrthoDB" id="396632at2"/>
<feature type="region of interest" description="Disordered" evidence="1">
    <location>
        <begin position="277"/>
        <end position="296"/>
    </location>
</feature>
<gene>
    <name evidence="3" type="ORF">MCAN360_0628</name>
</gene>